<dbReference type="KEGG" id="vg:54998110"/>
<evidence type="ECO:0000259" key="1">
    <source>
        <dbReference type="Pfam" id="PF21866"/>
    </source>
</evidence>
<proteinExistence type="predicted"/>
<protein>
    <recommendedName>
        <fullName evidence="1">DUF6915 domain-containing protein</fullName>
    </recommendedName>
</protein>
<gene>
    <name evidence="2" type="primary">120</name>
    <name evidence="2" type="ORF">SEA_DAREDEVIL_120</name>
</gene>
<name>A0A345MIX6_9CAUD</name>
<dbReference type="RefSeq" id="YP_009807234.1">
    <property type="nucleotide sequence ID" value="NC_048021.1"/>
</dbReference>
<evidence type="ECO:0000313" key="3">
    <source>
        <dbReference type="Proteomes" id="UP000257597"/>
    </source>
</evidence>
<dbReference type="Pfam" id="PF21866">
    <property type="entry name" value="DUF6915"/>
    <property type="match status" value="1"/>
</dbReference>
<feature type="domain" description="DUF6915" evidence="1">
    <location>
        <begin position="4"/>
        <end position="103"/>
    </location>
</feature>
<organism evidence="2 3">
    <name type="scientific">Gordonia phage Daredevil</name>
    <dbReference type="NCBI Taxonomy" id="2283286"/>
    <lineage>
        <taxon>Viruses</taxon>
        <taxon>Duplodnaviria</taxon>
        <taxon>Heunggongvirae</taxon>
        <taxon>Uroviricota</taxon>
        <taxon>Caudoviricetes</taxon>
        <taxon>Daredevilvirus</taxon>
        <taxon>Daredevilvirus daredevil</taxon>
    </lineage>
</organism>
<reference evidence="3" key="1">
    <citation type="submission" date="2018-07" db="EMBL/GenBank/DDBJ databases">
        <authorList>
            <person name="Quirk P.G."/>
            <person name="Krulwich T.A."/>
        </authorList>
    </citation>
    <scope>NUCLEOTIDE SEQUENCE [LARGE SCALE GENOMIC DNA]</scope>
</reference>
<dbReference type="Proteomes" id="UP000257597">
    <property type="component" value="Segment"/>
</dbReference>
<dbReference type="EMBL" id="MH590603">
    <property type="protein sequence ID" value="AXH70507.1"/>
    <property type="molecule type" value="Genomic_DNA"/>
</dbReference>
<accession>A0A345MIX6</accession>
<keyword evidence="3" id="KW-1185">Reference proteome</keyword>
<dbReference type="InterPro" id="IPR054061">
    <property type="entry name" value="DUF6915"/>
</dbReference>
<evidence type="ECO:0000313" key="2">
    <source>
        <dbReference type="EMBL" id="AXH70507.1"/>
    </source>
</evidence>
<dbReference type="GeneID" id="54998110"/>
<sequence>MAPSWTHAEASARHFGGEPDDYIAIHEWIDQFKGMVGDVTHRQYLHNTAGPWMAQEVFGRTIENSAGKKVVVREIAEHHIIQDLGWLPSPADWSACLTCKVWMGGRRNKFIGREELLESSLPHPNKSRKGTE</sequence>